<dbReference type="InterPro" id="IPR029058">
    <property type="entry name" value="AB_hydrolase_fold"/>
</dbReference>
<accession>A0A0R2A3Q4</accession>
<dbReference type="AlphaFoldDB" id="A0A0R2A3Q4"/>
<keyword evidence="1" id="KW-1133">Transmembrane helix</keyword>
<proteinExistence type="predicted"/>
<feature type="transmembrane region" description="Helical" evidence="1">
    <location>
        <begin position="7"/>
        <end position="29"/>
    </location>
</feature>
<feature type="domain" description="Serine aminopeptidase S33" evidence="2">
    <location>
        <begin position="90"/>
        <end position="192"/>
    </location>
</feature>
<keyword evidence="1" id="KW-0812">Transmembrane</keyword>
<dbReference type="STRING" id="1423813.FC26_GL001723"/>
<keyword evidence="4" id="KW-1185">Reference proteome</keyword>
<evidence type="ECO:0000256" key="1">
    <source>
        <dbReference type="SAM" id="Phobius"/>
    </source>
</evidence>
<comment type="caution">
    <text evidence="3">The sequence shown here is derived from an EMBL/GenBank/DDBJ whole genome shotgun (WGS) entry which is preliminary data.</text>
</comment>
<dbReference type="Proteomes" id="UP000051733">
    <property type="component" value="Unassembled WGS sequence"/>
</dbReference>
<dbReference type="SUPFAM" id="SSF53474">
    <property type="entry name" value="alpha/beta-Hydrolases"/>
    <property type="match status" value="1"/>
</dbReference>
<dbReference type="Gene3D" id="3.40.50.1820">
    <property type="entry name" value="alpha/beta hydrolase"/>
    <property type="match status" value="1"/>
</dbReference>
<evidence type="ECO:0000313" key="3">
    <source>
        <dbReference type="EMBL" id="KRM61645.1"/>
    </source>
</evidence>
<evidence type="ECO:0000259" key="2">
    <source>
        <dbReference type="Pfam" id="PF12146"/>
    </source>
</evidence>
<keyword evidence="1" id="KW-0472">Membrane</keyword>
<reference evidence="3 4" key="1">
    <citation type="journal article" date="2015" name="Genome Announc.">
        <title>Expanding the biotechnology potential of lactobacilli through comparative genomics of 213 strains and associated genera.</title>
        <authorList>
            <person name="Sun Z."/>
            <person name="Harris H.M."/>
            <person name="McCann A."/>
            <person name="Guo C."/>
            <person name="Argimon S."/>
            <person name="Zhang W."/>
            <person name="Yang X."/>
            <person name="Jeffery I.B."/>
            <person name="Cooney J.C."/>
            <person name="Kagawa T.F."/>
            <person name="Liu W."/>
            <person name="Song Y."/>
            <person name="Salvetti E."/>
            <person name="Wrobel A."/>
            <person name="Rasinkangas P."/>
            <person name="Parkhill J."/>
            <person name="Rea M.C."/>
            <person name="O'Sullivan O."/>
            <person name="Ritari J."/>
            <person name="Douillard F.P."/>
            <person name="Paul Ross R."/>
            <person name="Yang R."/>
            <person name="Briner A.E."/>
            <person name="Felis G.E."/>
            <person name="de Vos W.M."/>
            <person name="Barrangou R."/>
            <person name="Klaenhammer T.R."/>
            <person name="Caufield P.W."/>
            <person name="Cui Y."/>
            <person name="Zhang H."/>
            <person name="O'Toole P.W."/>
        </authorList>
    </citation>
    <scope>NUCLEOTIDE SEQUENCE [LARGE SCALE GENOMIC DNA]</scope>
    <source>
        <strain evidence="3 4">DSM 20634</strain>
    </source>
</reference>
<organism evidence="3 4">
    <name type="scientific">Paucilactobacillus vaccinostercus DSM 20634</name>
    <dbReference type="NCBI Taxonomy" id="1423813"/>
    <lineage>
        <taxon>Bacteria</taxon>
        <taxon>Bacillati</taxon>
        <taxon>Bacillota</taxon>
        <taxon>Bacilli</taxon>
        <taxon>Lactobacillales</taxon>
        <taxon>Lactobacillaceae</taxon>
        <taxon>Paucilactobacillus</taxon>
    </lineage>
</organism>
<dbReference type="InterPro" id="IPR052920">
    <property type="entry name" value="DNA-binding_regulatory"/>
</dbReference>
<name>A0A0R2A3Q4_9LACO</name>
<dbReference type="PANTHER" id="PTHR43358:SF4">
    <property type="entry name" value="ALPHA_BETA HYDROLASE FOLD-1 DOMAIN-CONTAINING PROTEIN"/>
    <property type="match status" value="1"/>
</dbReference>
<protein>
    <recommendedName>
        <fullName evidence="2">Serine aminopeptidase S33 domain-containing protein</fullName>
    </recommendedName>
</protein>
<dbReference type="EMBL" id="AYYY01000025">
    <property type="protein sequence ID" value="KRM61645.1"/>
    <property type="molecule type" value="Genomic_DNA"/>
</dbReference>
<sequence>MKKKYWYWILAIFVIMLAGGLLGAGLYFYQVAVVPGQKSFLSKKTPLRKSDPLYHQKLWYENANKQRWTIKSAGGNYRLVANYIPATHKSAKTVLIAHGFNGSKNDMGAYAYLFHQLGYNVLLRDARGHGQSQGNYIGYGWPDRLDDKKWIQQIIHKNGDQSKIVMFGVSMGGATTMMVSGLHLPSQVKAFVEDCGYTNAKTEINYQAQQLYHLPTIVRWPLINIVSGITRIRAGYFFGQANAIAQLHHNHRPMLFIHGGKDTFVPTKMIDQNYQATRGPKQKWIVKNAGHAKSYQTSPKQYEQHVAAFLKQYVK</sequence>
<dbReference type="PANTHER" id="PTHR43358">
    <property type="entry name" value="ALPHA/BETA-HYDROLASE"/>
    <property type="match status" value="1"/>
</dbReference>
<dbReference type="InterPro" id="IPR022742">
    <property type="entry name" value="Hydrolase_4"/>
</dbReference>
<gene>
    <name evidence="3" type="ORF">FC26_GL001723</name>
</gene>
<dbReference type="Pfam" id="PF12146">
    <property type="entry name" value="Hydrolase_4"/>
    <property type="match status" value="1"/>
</dbReference>
<dbReference type="PATRIC" id="fig|1423813.3.peg.1750"/>
<evidence type="ECO:0000313" key="4">
    <source>
        <dbReference type="Proteomes" id="UP000051733"/>
    </source>
</evidence>